<dbReference type="EMBL" id="UYRT01091464">
    <property type="protein sequence ID" value="VDN37121.1"/>
    <property type="molecule type" value="Genomic_DNA"/>
</dbReference>
<dbReference type="SUPFAM" id="SSF81321">
    <property type="entry name" value="Family A G protein-coupled receptor-like"/>
    <property type="match status" value="1"/>
</dbReference>
<evidence type="ECO:0000313" key="13">
    <source>
        <dbReference type="WBParaSite" id="GPUH_0002095001-mRNA-1"/>
    </source>
</evidence>
<dbReference type="OrthoDB" id="5859976at2759"/>
<reference evidence="13" key="1">
    <citation type="submission" date="2016-06" db="UniProtKB">
        <authorList>
            <consortium name="WormBaseParasite"/>
        </authorList>
    </citation>
    <scope>IDENTIFICATION</scope>
</reference>
<gene>
    <name evidence="11" type="ORF">GPUH_LOCUS20924</name>
</gene>
<protein>
    <submittedName>
        <fullName evidence="13">G_PROTEIN_RECEP_F1_2 domain-containing protein</fullName>
    </submittedName>
</protein>
<dbReference type="AlphaFoldDB" id="A0A183EIY4"/>
<keyword evidence="7" id="KW-0675">Receptor</keyword>
<evidence type="ECO:0000256" key="8">
    <source>
        <dbReference type="ARBA" id="ARBA00023224"/>
    </source>
</evidence>
<evidence type="ECO:0000256" key="7">
    <source>
        <dbReference type="ARBA" id="ARBA00023170"/>
    </source>
</evidence>
<reference evidence="11 12" key="2">
    <citation type="submission" date="2018-11" db="EMBL/GenBank/DDBJ databases">
        <authorList>
            <consortium name="Pathogen Informatics"/>
        </authorList>
    </citation>
    <scope>NUCLEOTIDE SEQUENCE [LARGE SCALE GENOMIC DNA]</scope>
</reference>
<dbReference type="Gene3D" id="1.20.1070.10">
    <property type="entry name" value="Rhodopsin 7-helix transmembrane proteins"/>
    <property type="match status" value="1"/>
</dbReference>
<keyword evidence="2" id="KW-1003">Cell membrane</keyword>
<feature type="domain" description="G-protein coupled receptors family 1 profile" evidence="10">
    <location>
        <begin position="1"/>
        <end position="129"/>
    </location>
</feature>
<dbReference type="PROSITE" id="PS50262">
    <property type="entry name" value="G_PROTEIN_RECEP_F1_2"/>
    <property type="match status" value="1"/>
</dbReference>
<comment type="subcellular location">
    <subcellularLocation>
        <location evidence="1">Cell membrane</location>
        <topology evidence="1">Multi-pass membrane protein</topology>
    </subcellularLocation>
</comment>
<evidence type="ECO:0000256" key="1">
    <source>
        <dbReference type="ARBA" id="ARBA00004651"/>
    </source>
</evidence>
<proteinExistence type="predicted"/>
<dbReference type="GO" id="GO:0004930">
    <property type="term" value="F:G protein-coupled receptor activity"/>
    <property type="evidence" value="ECO:0007669"/>
    <property type="project" value="UniProtKB-KW"/>
</dbReference>
<evidence type="ECO:0000313" key="12">
    <source>
        <dbReference type="Proteomes" id="UP000271098"/>
    </source>
</evidence>
<dbReference type="InterPro" id="IPR000276">
    <property type="entry name" value="GPCR_Rhodpsn"/>
</dbReference>
<feature type="transmembrane region" description="Helical" evidence="9">
    <location>
        <begin position="113"/>
        <end position="132"/>
    </location>
</feature>
<dbReference type="Proteomes" id="UP000271098">
    <property type="component" value="Unassembled WGS sequence"/>
</dbReference>
<feature type="transmembrane region" description="Helical" evidence="9">
    <location>
        <begin position="75"/>
        <end position="93"/>
    </location>
</feature>
<keyword evidence="12" id="KW-1185">Reference proteome</keyword>
<evidence type="ECO:0000256" key="4">
    <source>
        <dbReference type="ARBA" id="ARBA00022989"/>
    </source>
</evidence>
<organism evidence="13">
    <name type="scientific">Gongylonema pulchrum</name>
    <dbReference type="NCBI Taxonomy" id="637853"/>
    <lineage>
        <taxon>Eukaryota</taxon>
        <taxon>Metazoa</taxon>
        <taxon>Ecdysozoa</taxon>
        <taxon>Nematoda</taxon>
        <taxon>Chromadorea</taxon>
        <taxon>Rhabditida</taxon>
        <taxon>Spirurina</taxon>
        <taxon>Spiruromorpha</taxon>
        <taxon>Spiruroidea</taxon>
        <taxon>Gongylonematidae</taxon>
        <taxon>Gongylonema</taxon>
    </lineage>
</organism>
<evidence type="ECO:0000256" key="2">
    <source>
        <dbReference type="ARBA" id="ARBA00022475"/>
    </source>
</evidence>
<dbReference type="Pfam" id="PF00001">
    <property type="entry name" value="7tm_1"/>
    <property type="match status" value="1"/>
</dbReference>
<evidence type="ECO:0000259" key="10">
    <source>
        <dbReference type="PROSITE" id="PS50262"/>
    </source>
</evidence>
<keyword evidence="6 9" id="KW-0472">Membrane</keyword>
<evidence type="ECO:0000256" key="5">
    <source>
        <dbReference type="ARBA" id="ARBA00023040"/>
    </source>
</evidence>
<dbReference type="PANTHER" id="PTHR24248:SF66">
    <property type="entry name" value="OCTOPAMINE RECEPTOR BETA-3R"/>
    <property type="match status" value="1"/>
</dbReference>
<name>A0A183EIY4_9BILA</name>
<dbReference type="WBParaSite" id="GPUH_0002095001-mRNA-1">
    <property type="protein sequence ID" value="GPUH_0002095001-mRNA-1"/>
    <property type="gene ID" value="GPUH_0002095001"/>
</dbReference>
<accession>A0A183EIY4</accession>
<dbReference type="InterPro" id="IPR017452">
    <property type="entry name" value="GPCR_Rhodpsn_7TM"/>
</dbReference>
<keyword evidence="3 9" id="KW-0812">Transmembrane</keyword>
<dbReference type="GO" id="GO:0043410">
    <property type="term" value="P:positive regulation of MAPK cascade"/>
    <property type="evidence" value="ECO:0007669"/>
    <property type="project" value="TreeGrafter"/>
</dbReference>
<evidence type="ECO:0000256" key="3">
    <source>
        <dbReference type="ARBA" id="ARBA00022692"/>
    </source>
</evidence>
<dbReference type="PRINTS" id="PR00237">
    <property type="entry name" value="GPCRRHODOPSN"/>
</dbReference>
<keyword evidence="4 9" id="KW-1133">Transmembrane helix</keyword>
<dbReference type="GO" id="GO:0071880">
    <property type="term" value="P:adenylate cyclase-activating adrenergic receptor signaling pathway"/>
    <property type="evidence" value="ECO:0007669"/>
    <property type="project" value="TreeGrafter"/>
</dbReference>
<evidence type="ECO:0000256" key="6">
    <source>
        <dbReference type="ARBA" id="ARBA00023136"/>
    </source>
</evidence>
<keyword evidence="5" id="KW-0297">G-protein coupled receptor</keyword>
<evidence type="ECO:0000313" key="11">
    <source>
        <dbReference type="EMBL" id="VDN37121.1"/>
    </source>
</evidence>
<keyword evidence="8" id="KW-0807">Transducer</keyword>
<evidence type="ECO:0000256" key="9">
    <source>
        <dbReference type="SAM" id="Phobius"/>
    </source>
</evidence>
<sequence>MSSMLKTSLLPAFSNEKMETTSEIIGESALEKSRLRILRERTAAAIFTVAAKISKKDTFPTGNSELANEHKATRVLAVVFACFFICWTPFFVANFAVGFCGARCAVPPTVASFFLWLGYFSSTINPLIYTIFNRRFRQAFLRILRCQCTHPLRGAYVGSYLSHRLDDGW</sequence>
<dbReference type="GO" id="GO:0005886">
    <property type="term" value="C:plasma membrane"/>
    <property type="evidence" value="ECO:0007669"/>
    <property type="project" value="UniProtKB-SubCell"/>
</dbReference>
<dbReference type="PANTHER" id="PTHR24248">
    <property type="entry name" value="ADRENERGIC RECEPTOR-RELATED G-PROTEIN COUPLED RECEPTOR"/>
    <property type="match status" value="1"/>
</dbReference>